<keyword evidence="2" id="KW-1185">Reference proteome</keyword>
<dbReference type="Proteomes" id="UP001396334">
    <property type="component" value="Unassembled WGS sequence"/>
</dbReference>
<organism evidence="1 2">
    <name type="scientific">Hibiscus sabdariffa</name>
    <name type="common">roselle</name>
    <dbReference type="NCBI Taxonomy" id="183260"/>
    <lineage>
        <taxon>Eukaryota</taxon>
        <taxon>Viridiplantae</taxon>
        <taxon>Streptophyta</taxon>
        <taxon>Embryophyta</taxon>
        <taxon>Tracheophyta</taxon>
        <taxon>Spermatophyta</taxon>
        <taxon>Magnoliopsida</taxon>
        <taxon>eudicotyledons</taxon>
        <taxon>Gunneridae</taxon>
        <taxon>Pentapetalae</taxon>
        <taxon>rosids</taxon>
        <taxon>malvids</taxon>
        <taxon>Malvales</taxon>
        <taxon>Malvaceae</taxon>
        <taxon>Malvoideae</taxon>
        <taxon>Hibiscus</taxon>
    </lineage>
</organism>
<evidence type="ECO:0000313" key="1">
    <source>
        <dbReference type="EMBL" id="KAK8983490.1"/>
    </source>
</evidence>
<gene>
    <name evidence="1" type="ORF">V6N11_073897</name>
</gene>
<evidence type="ECO:0000313" key="2">
    <source>
        <dbReference type="Proteomes" id="UP001396334"/>
    </source>
</evidence>
<protein>
    <submittedName>
        <fullName evidence="1">Uncharacterized protein</fullName>
    </submittedName>
</protein>
<name>A0ABR2P5Q4_9ROSI</name>
<proteinExistence type="predicted"/>
<reference evidence="1 2" key="1">
    <citation type="journal article" date="2024" name="G3 (Bethesda)">
        <title>Genome assembly of Hibiscus sabdariffa L. provides insights into metabolisms of medicinal natural products.</title>
        <authorList>
            <person name="Kim T."/>
        </authorList>
    </citation>
    <scope>NUCLEOTIDE SEQUENCE [LARGE SCALE GENOMIC DNA]</scope>
    <source>
        <strain evidence="1">TK-2024</strain>
        <tissue evidence="1">Old leaves</tissue>
    </source>
</reference>
<sequence length="133" mass="15187">MSFGISPEKLFPHLTVPDGKLSARNLCREELEYVALGTNVKDLKLSTVYKRKGMEPLMLLNGTRKIMAGKVRFLSGRALLESHRWNLFLGDITRGQASRNASSVKRIIRQVESHKISTVLEFKLWEEITTTRE</sequence>
<comment type="caution">
    <text evidence="1">The sequence shown here is derived from an EMBL/GenBank/DDBJ whole genome shotgun (WGS) entry which is preliminary data.</text>
</comment>
<accession>A0ABR2P5Q4</accession>
<dbReference type="EMBL" id="JBBPBN010000080">
    <property type="protein sequence ID" value="KAK8983490.1"/>
    <property type="molecule type" value="Genomic_DNA"/>
</dbReference>